<dbReference type="EMBL" id="BLAX01000001">
    <property type="protein sequence ID" value="GET32739.1"/>
    <property type="molecule type" value="Genomic_DNA"/>
</dbReference>
<sequence>MEPPINPSPIIVTFMVDNILNSLFAKKADIKKGPQSTWGPCVSYRFYSDNTLPVDPLIEAEIIKPVIKAIVLKSIHYLSFSLVVKVKLNNLKKQMLFPFGMKICDDFNSKVT</sequence>
<protein>
    <submittedName>
        <fullName evidence="1">Uncharacterized protein</fullName>
    </submittedName>
</protein>
<name>A0A5M4AXU8_9BACT</name>
<gene>
    <name evidence="1" type="ORF">PbJCM13498_16020</name>
</gene>
<reference evidence="1 2" key="1">
    <citation type="submission" date="2019-10" db="EMBL/GenBank/DDBJ databases">
        <title>Prolixibacter strains distinguished by the presence of nitrate reductase genes were adept at nitrate-dependent anaerobic corrosion of metallic iron and carbon steel.</title>
        <authorList>
            <person name="Iino T."/>
            <person name="Shono N."/>
            <person name="Ito K."/>
            <person name="Nakamura R."/>
            <person name="Sueoka K."/>
            <person name="Harayama S."/>
            <person name="Ohkuma M."/>
        </authorList>
    </citation>
    <scope>NUCLEOTIDE SEQUENCE [LARGE SCALE GENOMIC DNA]</scope>
    <source>
        <strain evidence="1 2">JCM 13498</strain>
    </source>
</reference>
<dbReference type="AlphaFoldDB" id="A0A5M4AXU8"/>
<organism evidence="1 2">
    <name type="scientific">Prolixibacter bellariivorans</name>
    <dbReference type="NCBI Taxonomy" id="314319"/>
    <lineage>
        <taxon>Bacteria</taxon>
        <taxon>Pseudomonadati</taxon>
        <taxon>Bacteroidota</taxon>
        <taxon>Bacteroidia</taxon>
        <taxon>Marinilabiliales</taxon>
        <taxon>Prolixibacteraceae</taxon>
        <taxon>Prolixibacter</taxon>
    </lineage>
</organism>
<dbReference type="Proteomes" id="UP000391834">
    <property type="component" value="Unassembled WGS sequence"/>
</dbReference>
<evidence type="ECO:0000313" key="2">
    <source>
        <dbReference type="Proteomes" id="UP000391834"/>
    </source>
</evidence>
<keyword evidence="2" id="KW-1185">Reference proteome</keyword>
<proteinExistence type="predicted"/>
<evidence type="ECO:0000313" key="1">
    <source>
        <dbReference type="EMBL" id="GET32739.1"/>
    </source>
</evidence>
<accession>A0A5M4AXU8</accession>
<comment type="caution">
    <text evidence="1">The sequence shown here is derived from an EMBL/GenBank/DDBJ whole genome shotgun (WGS) entry which is preliminary data.</text>
</comment>